<feature type="transmembrane region" description="Helical" evidence="2">
    <location>
        <begin position="73"/>
        <end position="94"/>
    </location>
</feature>
<comment type="caution">
    <text evidence="3">The sequence shown here is derived from an EMBL/GenBank/DDBJ whole genome shotgun (WGS) entry which is preliminary data.</text>
</comment>
<sequence length="150" mass="16617">MLRCSRAARFIVPSSSSPELPRFLSRRSKPIVTTSGDLREFVMEYDHRSTMSYLFRGPSNTDFFSSSLFSGSLTAGILTAGGIALFVLTFAYNVGKPVATAHRELFWRHPSTSTGSATNAAEAVEDDNDDGEVHPVEEFDDLVEMEREDE</sequence>
<organism evidence="3 4">
    <name type="scientific">Novymonas esmeraldas</name>
    <dbReference type="NCBI Taxonomy" id="1808958"/>
    <lineage>
        <taxon>Eukaryota</taxon>
        <taxon>Discoba</taxon>
        <taxon>Euglenozoa</taxon>
        <taxon>Kinetoplastea</taxon>
        <taxon>Metakinetoplastina</taxon>
        <taxon>Trypanosomatida</taxon>
        <taxon>Trypanosomatidae</taxon>
        <taxon>Novymonas</taxon>
    </lineage>
</organism>
<proteinExistence type="predicted"/>
<accession>A0AAW0EL93</accession>
<gene>
    <name evidence="3" type="ORF">NESM_000333700</name>
</gene>
<dbReference type="Proteomes" id="UP001430356">
    <property type="component" value="Unassembled WGS sequence"/>
</dbReference>
<keyword evidence="2" id="KW-1133">Transmembrane helix</keyword>
<protein>
    <recommendedName>
        <fullName evidence="5">Transmembrane protein</fullName>
    </recommendedName>
</protein>
<evidence type="ECO:0000313" key="4">
    <source>
        <dbReference type="Proteomes" id="UP001430356"/>
    </source>
</evidence>
<reference evidence="3 4" key="1">
    <citation type="journal article" date="2021" name="MBio">
        <title>A New Model Trypanosomatid, Novymonas esmeraldas: Genomic Perception of Its 'Candidatus Pandoraea novymonadis' Endosymbiont.</title>
        <authorList>
            <person name="Zakharova A."/>
            <person name="Saura A."/>
            <person name="Butenko A."/>
            <person name="Podesvova L."/>
            <person name="Warmusova S."/>
            <person name="Kostygov A.Y."/>
            <person name="Nenarokova A."/>
            <person name="Lukes J."/>
            <person name="Opperdoes F.R."/>
            <person name="Yurchenko V."/>
        </authorList>
    </citation>
    <scope>NUCLEOTIDE SEQUENCE [LARGE SCALE GENOMIC DNA]</scope>
    <source>
        <strain evidence="3 4">E262AT.01</strain>
    </source>
</reference>
<keyword evidence="2" id="KW-0472">Membrane</keyword>
<keyword evidence="4" id="KW-1185">Reference proteome</keyword>
<keyword evidence="2" id="KW-0812">Transmembrane</keyword>
<evidence type="ECO:0000313" key="3">
    <source>
        <dbReference type="EMBL" id="KAK7194197.1"/>
    </source>
</evidence>
<evidence type="ECO:0000256" key="1">
    <source>
        <dbReference type="SAM" id="MobiDB-lite"/>
    </source>
</evidence>
<feature type="compositionally biased region" description="Acidic residues" evidence="1">
    <location>
        <begin position="138"/>
        <end position="150"/>
    </location>
</feature>
<evidence type="ECO:0000256" key="2">
    <source>
        <dbReference type="SAM" id="Phobius"/>
    </source>
</evidence>
<feature type="region of interest" description="Disordered" evidence="1">
    <location>
        <begin position="112"/>
        <end position="150"/>
    </location>
</feature>
<dbReference type="EMBL" id="JAECZO010000032">
    <property type="protein sequence ID" value="KAK7194197.1"/>
    <property type="molecule type" value="Genomic_DNA"/>
</dbReference>
<dbReference type="AlphaFoldDB" id="A0AAW0EL93"/>
<evidence type="ECO:0008006" key="5">
    <source>
        <dbReference type="Google" id="ProtNLM"/>
    </source>
</evidence>
<name>A0AAW0EL93_9TRYP</name>